<gene>
    <name evidence="1" type="ORF">ENO10_05995</name>
</gene>
<evidence type="ECO:0000313" key="1">
    <source>
        <dbReference type="EMBL" id="HER40754.1"/>
    </source>
</evidence>
<dbReference type="Proteomes" id="UP000885753">
    <property type="component" value="Unassembled WGS sequence"/>
</dbReference>
<dbReference type="EMBL" id="DSEE01000437">
    <property type="protein sequence ID" value="HER40754.1"/>
    <property type="molecule type" value="Genomic_DNA"/>
</dbReference>
<dbReference type="AlphaFoldDB" id="A0A7C2RJ29"/>
<protein>
    <submittedName>
        <fullName evidence="1">Uncharacterized protein</fullName>
    </submittedName>
</protein>
<sequence>MAFALRITATTKNGQEVRIEPSWWNVKELRSTYDFKEELDYYLDCYLYVNKQTFQEIVESQEKYKNTPLYQYELWKVQIDQTTSEIDDLVQNLPEDSTVEIWIYEWESGLG</sequence>
<reference evidence="1" key="1">
    <citation type="journal article" date="2020" name="mSystems">
        <title>Genome- and Community-Level Interaction Insights into Carbon Utilization and Element Cycling Functions of Hydrothermarchaeota in Hydrothermal Sediment.</title>
        <authorList>
            <person name="Zhou Z."/>
            <person name="Liu Y."/>
            <person name="Xu W."/>
            <person name="Pan J."/>
            <person name="Luo Z.H."/>
            <person name="Li M."/>
        </authorList>
    </citation>
    <scope>NUCLEOTIDE SEQUENCE [LARGE SCALE GENOMIC DNA]</scope>
    <source>
        <strain evidence="1">SpSt-1235</strain>
    </source>
</reference>
<organism evidence="1">
    <name type="scientific">Salinimicrobium catena</name>
    <dbReference type="NCBI Taxonomy" id="390640"/>
    <lineage>
        <taxon>Bacteria</taxon>
        <taxon>Pseudomonadati</taxon>
        <taxon>Bacteroidota</taxon>
        <taxon>Flavobacteriia</taxon>
        <taxon>Flavobacteriales</taxon>
        <taxon>Flavobacteriaceae</taxon>
        <taxon>Salinimicrobium</taxon>
    </lineage>
</organism>
<proteinExistence type="predicted"/>
<accession>A0A7C2RJ29</accession>
<name>A0A7C2RJ29_9FLAO</name>
<comment type="caution">
    <text evidence="1">The sequence shown here is derived from an EMBL/GenBank/DDBJ whole genome shotgun (WGS) entry which is preliminary data.</text>
</comment>